<dbReference type="Proteomes" id="UP000887159">
    <property type="component" value="Unassembled WGS sequence"/>
</dbReference>
<name>A0A8X6WJ86_TRICX</name>
<accession>A0A8X6WJ86</accession>
<dbReference type="EMBL" id="BMAU01021431">
    <property type="protein sequence ID" value="GFY35294.1"/>
    <property type="molecule type" value="Genomic_DNA"/>
</dbReference>
<sequence>MAFGDGPRSFEQLSSDRTTPELVPSLSFHTTPTGGRLSHDIFNVHSARGLPWPPKNNGSAAYEGCIRIIGANFRGGRGHHIIQICTATHGQKHLRSVLGGIVQNSTGVSKPALPQSFEWSSPAEEYGTFYEHKAGRYAHDLWID</sequence>
<evidence type="ECO:0000256" key="1">
    <source>
        <dbReference type="SAM" id="MobiDB-lite"/>
    </source>
</evidence>
<evidence type="ECO:0000313" key="3">
    <source>
        <dbReference type="Proteomes" id="UP000887159"/>
    </source>
</evidence>
<feature type="region of interest" description="Disordered" evidence="1">
    <location>
        <begin position="1"/>
        <end position="31"/>
    </location>
</feature>
<proteinExistence type="predicted"/>
<reference evidence="2" key="1">
    <citation type="submission" date="2020-08" db="EMBL/GenBank/DDBJ databases">
        <title>Multicomponent nature underlies the extraordinary mechanical properties of spider dragline silk.</title>
        <authorList>
            <person name="Kono N."/>
            <person name="Nakamura H."/>
            <person name="Mori M."/>
            <person name="Yoshida Y."/>
            <person name="Ohtoshi R."/>
            <person name="Malay A.D."/>
            <person name="Moran D.A.P."/>
            <person name="Tomita M."/>
            <person name="Numata K."/>
            <person name="Arakawa K."/>
        </authorList>
    </citation>
    <scope>NUCLEOTIDE SEQUENCE</scope>
</reference>
<evidence type="ECO:0000313" key="2">
    <source>
        <dbReference type="EMBL" id="GFY35294.1"/>
    </source>
</evidence>
<comment type="caution">
    <text evidence="2">The sequence shown here is derived from an EMBL/GenBank/DDBJ whole genome shotgun (WGS) entry which is preliminary data.</text>
</comment>
<protein>
    <submittedName>
        <fullName evidence="2">Uncharacterized protein</fullName>
    </submittedName>
</protein>
<organism evidence="2 3">
    <name type="scientific">Trichonephila clavipes</name>
    <name type="common">Golden silk orbweaver</name>
    <name type="synonym">Nephila clavipes</name>
    <dbReference type="NCBI Taxonomy" id="2585209"/>
    <lineage>
        <taxon>Eukaryota</taxon>
        <taxon>Metazoa</taxon>
        <taxon>Ecdysozoa</taxon>
        <taxon>Arthropoda</taxon>
        <taxon>Chelicerata</taxon>
        <taxon>Arachnida</taxon>
        <taxon>Araneae</taxon>
        <taxon>Araneomorphae</taxon>
        <taxon>Entelegynae</taxon>
        <taxon>Araneoidea</taxon>
        <taxon>Nephilidae</taxon>
        <taxon>Trichonephila</taxon>
    </lineage>
</organism>
<gene>
    <name evidence="2" type="ORF">TNCV_796501</name>
</gene>
<keyword evidence="3" id="KW-1185">Reference proteome</keyword>
<dbReference type="AlphaFoldDB" id="A0A8X6WJ86"/>